<evidence type="ECO:0000313" key="4">
    <source>
        <dbReference type="Proteomes" id="UP000655225"/>
    </source>
</evidence>
<accession>A0A835DF72</accession>
<evidence type="ECO:0000313" key="3">
    <source>
        <dbReference type="EMBL" id="KAF8400891.1"/>
    </source>
</evidence>
<proteinExistence type="predicted"/>
<name>A0A835DF72_TETSI</name>
<dbReference type="AlphaFoldDB" id="A0A835DF72"/>
<organism evidence="3 4">
    <name type="scientific">Tetracentron sinense</name>
    <name type="common">Spur-leaf</name>
    <dbReference type="NCBI Taxonomy" id="13715"/>
    <lineage>
        <taxon>Eukaryota</taxon>
        <taxon>Viridiplantae</taxon>
        <taxon>Streptophyta</taxon>
        <taxon>Embryophyta</taxon>
        <taxon>Tracheophyta</taxon>
        <taxon>Spermatophyta</taxon>
        <taxon>Magnoliopsida</taxon>
        <taxon>Trochodendrales</taxon>
        <taxon>Trochodendraceae</taxon>
        <taxon>Tetracentron</taxon>
    </lineage>
</organism>
<feature type="compositionally biased region" description="Polar residues" evidence="1">
    <location>
        <begin position="233"/>
        <end position="244"/>
    </location>
</feature>
<dbReference type="PANTHER" id="PTHR33700">
    <property type="entry name" value="MYB-LIKE PROTEIN X"/>
    <property type="match status" value="1"/>
</dbReference>
<comment type="caution">
    <text evidence="3">The sequence shown here is derived from an EMBL/GenBank/DDBJ whole genome shotgun (WGS) entry which is preliminary data.</text>
</comment>
<gene>
    <name evidence="3" type="ORF">HHK36_014194</name>
</gene>
<feature type="compositionally biased region" description="Polar residues" evidence="1">
    <location>
        <begin position="278"/>
        <end position="295"/>
    </location>
</feature>
<reference evidence="3 4" key="1">
    <citation type="submission" date="2020-04" db="EMBL/GenBank/DDBJ databases">
        <title>Plant Genome Project.</title>
        <authorList>
            <person name="Zhang R.-G."/>
        </authorList>
    </citation>
    <scope>NUCLEOTIDE SEQUENCE [LARGE SCALE GENOMIC DNA]</scope>
    <source>
        <strain evidence="3">YNK0</strain>
        <tissue evidence="3">Leaf</tissue>
    </source>
</reference>
<feature type="region of interest" description="Disordered" evidence="1">
    <location>
        <begin position="63"/>
        <end position="295"/>
    </location>
</feature>
<keyword evidence="4" id="KW-1185">Reference proteome</keyword>
<feature type="compositionally biased region" description="Basic and acidic residues" evidence="1">
    <location>
        <begin position="139"/>
        <end position="150"/>
    </location>
</feature>
<dbReference type="Proteomes" id="UP000655225">
    <property type="component" value="Unassembled WGS sequence"/>
</dbReference>
<feature type="transmembrane region" description="Helical" evidence="2">
    <location>
        <begin position="20"/>
        <end position="36"/>
    </location>
</feature>
<keyword evidence="2" id="KW-0472">Membrane</keyword>
<sequence>MMFYQSSGQNQRPKGFKVKHAFQFALLLAVCIWFLYQIKHSYDKRKDYGGSVRNKLSEEHGTLVLGRKGNVGSSNGGEVDSVDRDPIGQGGRKEDGGAGDDELDRNSEEKAGEEFLLKGHEDSQGNDSNHEEKEEEKEPETQHKESKGEEENNTDIQVRKGDESVGLYKDMSKEDLSGKGRGDSQERLQDSDEDNINTQVREGDESMGSDKNKDKDKNSKHSEEEIAFDPSETENATVSGQNEIGNGVHGFHDENGVPDDGHDLAGSMLDETSDNQEKFMQQSISNNQSGLTENTISVAEANGQNDTETPVSNMIVKREEITYQVGSNTVNVKSENKIILEGSKIDTSADAKIKSKSGDSFEF</sequence>
<dbReference type="OrthoDB" id="1928179at2759"/>
<feature type="compositionally biased region" description="Basic and acidic residues" evidence="1">
    <location>
        <begin position="250"/>
        <end position="263"/>
    </location>
</feature>
<keyword evidence="2" id="KW-1133">Transmembrane helix</keyword>
<evidence type="ECO:0000256" key="1">
    <source>
        <dbReference type="SAM" id="MobiDB-lite"/>
    </source>
</evidence>
<keyword evidence="2" id="KW-0812">Transmembrane</keyword>
<evidence type="ECO:0000256" key="2">
    <source>
        <dbReference type="SAM" id="Phobius"/>
    </source>
</evidence>
<feature type="compositionally biased region" description="Basic and acidic residues" evidence="1">
    <location>
        <begin position="81"/>
        <end position="96"/>
    </location>
</feature>
<dbReference type="OMA" id="HTNEARE"/>
<feature type="compositionally biased region" description="Basic and acidic residues" evidence="1">
    <location>
        <begin position="104"/>
        <end position="132"/>
    </location>
</feature>
<feature type="compositionally biased region" description="Basic and acidic residues" evidence="1">
    <location>
        <begin position="201"/>
        <end position="224"/>
    </location>
</feature>
<dbReference type="PANTHER" id="PTHR33700:SF26">
    <property type="entry name" value="METHYLTRANSFERASE"/>
    <property type="match status" value="1"/>
</dbReference>
<protein>
    <submittedName>
        <fullName evidence="3">Uncharacterized protein</fullName>
    </submittedName>
</protein>
<dbReference type="EMBL" id="JABCRI010000009">
    <property type="protein sequence ID" value="KAF8400891.1"/>
    <property type="molecule type" value="Genomic_DNA"/>
</dbReference>
<feature type="compositionally biased region" description="Basic and acidic residues" evidence="1">
    <location>
        <begin position="170"/>
        <end position="190"/>
    </location>
</feature>